<dbReference type="PANTHER" id="PTHR30126:SF39">
    <property type="entry name" value="HTH-TYPE TRANSCRIPTIONAL REGULATOR CYSL"/>
    <property type="match status" value="1"/>
</dbReference>
<reference evidence="6 7" key="1">
    <citation type="submission" date="2020-09" db="EMBL/GenBank/DDBJ databases">
        <title>Eikenella S3660 sp. nov., isolated from a throat swab.</title>
        <authorList>
            <person name="Buhl M."/>
        </authorList>
    </citation>
    <scope>NUCLEOTIDE SEQUENCE [LARGE SCALE GENOMIC DNA]</scope>
    <source>
        <strain evidence="6 7">S3360</strain>
    </source>
</reference>
<feature type="domain" description="HTH lysR-type" evidence="5">
    <location>
        <begin position="1"/>
        <end position="59"/>
    </location>
</feature>
<evidence type="ECO:0000259" key="5">
    <source>
        <dbReference type="PROSITE" id="PS50931"/>
    </source>
</evidence>
<proteinExistence type="inferred from homology"/>
<accession>A0ABS0N7I7</accession>
<dbReference type="InterPro" id="IPR000847">
    <property type="entry name" value="LysR_HTH_N"/>
</dbReference>
<dbReference type="SUPFAM" id="SSF53850">
    <property type="entry name" value="Periplasmic binding protein-like II"/>
    <property type="match status" value="1"/>
</dbReference>
<evidence type="ECO:0000313" key="6">
    <source>
        <dbReference type="EMBL" id="MBH5328224.1"/>
    </source>
</evidence>
<evidence type="ECO:0000256" key="1">
    <source>
        <dbReference type="ARBA" id="ARBA00009437"/>
    </source>
</evidence>
<evidence type="ECO:0000313" key="7">
    <source>
        <dbReference type="Proteomes" id="UP000768471"/>
    </source>
</evidence>
<dbReference type="Pfam" id="PF03466">
    <property type="entry name" value="LysR_substrate"/>
    <property type="match status" value="1"/>
</dbReference>
<keyword evidence="3" id="KW-0238">DNA-binding</keyword>
<dbReference type="Pfam" id="PF00126">
    <property type="entry name" value="HTH_1"/>
    <property type="match status" value="1"/>
</dbReference>
<gene>
    <name evidence="6" type="ORF">H9Q10_00865</name>
</gene>
<dbReference type="InterPro" id="IPR036388">
    <property type="entry name" value="WH-like_DNA-bd_sf"/>
</dbReference>
<keyword evidence="4" id="KW-0804">Transcription</keyword>
<comment type="caution">
    <text evidence="6">The sequence shown here is derived from an EMBL/GenBank/DDBJ whole genome shotgun (WGS) entry which is preliminary data.</text>
</comment>
<dbReference type="PROSITE" id="PS50931">
    <property type="entry name" value="HTH_LYSR"/>
    <property type="match status" value="1"/>
</dbReference>
<dbReference type="InterPro" id="IPR036390">
    <property type="entry name" value="WH_DNA-bd_sf"/>
</dbReference>
<dbReference type="SUPFAM" id="SSF46785">
    <property type="entry name" value="Winged helix' DNA-binding domain"/>
    <property type="match status" value="1"/>
</dbReference>
<evidence type="ECO:0000256" key="4">
    <source>
        <dbReference type="ARBA" id="ARBA00023163"/>
    </source>
</evidence>
<sequence length="212" mass="22936">MSRLDHLRTFLEVYRQKSVSKAAAKLSITQPAATQHIQALESLVGKKLFVRQPRGVQPTEVADDLAHSVAQSIDVLENKLARLGYGQVKGGTVHIAAPADVTHFVLAPRLVHLLADGFSVRVMTGNKERIYGLLQEERADFAITSSLPDAALYESVPLFCEQFLLVYAPQLADKIAQVGYCGAMLSATGLALFVFLTRFGGKTAEGLKAKAA</sequence>
<keyword evidence="7" id="KW-1185">Reference proteome</keyword>
<evidence type="ECO:0000256" key="2">
    <source>
        <dbReference type="ARBA" id="ARBA00023015"/>
    </source>
</evidence>
<comment type="similarity">
    <text evidence="1">Belongs to the LysR transcriptional regulatory family.</text>
</comment>
<name>A0ABS0N7I7_9NEIS</name>
<dbReference type="PRINTS" id="PR00039">
    <property type="entry name" value="HTHLYSR"/>
</dbReference>
<evidence type="ECO:0000256" key="3">
    <source>
        <dbReference type="ARBA" id="ARBA00023125"/>
    </source>
</evidence>
<dbReference type="Gene3D" id="1.10.10.10">
    <property type="entry name" value="Winged helix-like DNA-binding domain superfamily/Winged helix DNA-binding domain"/>
    <property type="match status" value="1"/>
</dbReference>
<dbReference type="Gene3D" id="3.40.190.10">
    <property type="entry name" value="Periplasmic binding protein-like II"/>
    <property type="match status" value="1"/>
</dbReference>
<dbReference type="InterPro" id="IPR005119">
    <property type="entry name" value="LysR_subst-bd"/>
</dbReference>
<protein>
    <submittedName>
        <fullName evidence="6">LysR family transcriptional regulator</fullName>
    </submittedName>
</protein>
<dbReference type="PANTHER" id="PTHR30126">
    <property type="entry name" value="HTH-TYPE TRANSCRIPTIONAL REGULATOR"/>
    <property type="match status" value="1"/>
</dbReference>
<dbReference type="Proteomes" id="UP000768471">
    <property type="component" value="Unassembled WGS sequence"/>
</dbReference>
<organism evidence="6 7">
    <name type="scientific">Eikenella glucosivorans</name>
    <dbReference type="NCBI Taxonomy" id="2766967"/>
    <lineage>
        <taxon>Bacteria</taxon>
        <taxon>Pseudomonadati</taxon>
        <taxon>Pseudomonadota</taxon>
        <taxon>Betaproteobacteria</taxon>
        <taxon>Neisseriales</taxon>
        <taxon>Neisseriaceae</taxon>
        <taxon>Eikenella</taxon>
    </lineage>
</organism>
<dbReference type="RefSeq" id="WP_197902152.1">
    <property type="nucleotide sequence ID" value="NZ_JACSGR010000001.1"/>
</dbReference>
<dbReference type="EMBL" id="JACSGR010000001">
    <property type="protein sequence ID" value="MBH5328224.1"/>
    <property type="molecule type" value="Genomic_DNA"/>
</dbReference>
<keyword evidence="2" id="KW-0805">Transcription regulation</keyword>